<evidence type="ECO:0000313" key="2">
    <source>
        <dbReference type="Proteomes" id="UP000886998"/>
    </source>
</evidence>
<keyword evidence="2" id="KW-1185">Reference proteome</keyword>
<protein>
    <submittedName>
        <fullName evidence="1">Uncharacterized protein</fullName>
    </submittedName>
</protein>
<evidence type="ECO:0000313" key="1">
    <source>
        <dbReference type="EMBL" id="GFY50553.1"/>
    </source>
</evidence>
<dbReference type="EMBL" id="BMAV01007551">
    <property type="protein sequence ID" value="GFY50553.1"/>
    <property type="molecule type" value="Genomic_DNA"/>
</dbReference>
<dbReference type="Proteomes" id="UP000886998">
    <property type="component" value="Unassembled WGS sequence"/>
</dbReference>
<comment type="caution">
    <text evidence="1">The sequence shown here is derived from an EMBL/GenBank/DDBJ whole genome shotgun (WGS) entry which is preliminary data.</text>
</comment>
<accession>A0A8X7C1B5</accession>
<name>A0A8X7C1B5_9ARAC</name>
<organism evidence="1 2">
    <name type="scientific">Trichonephila inaurata madagascariensis</name>
    <dbReference type="NCBI Taxonomy" id="2747483"/>
    <lineage>
        <taxon>Eukaryota</taxon>
        <taxon>Metazoa</taxon>
        <taxon>Ecdysozoa</taxon>
        <taxon>Arthropoda</taxon>
        <taxon>Chelicerata</taxon>
        <taxon>Arachnida</taxon>
        <taxon>Araneae</taxon>
        <taxon>Araneomorphae</taxon>
        <taxon>Entelegynae</taxon>
        <taxon>Araneoidea</taxon>
        <taxon>Nephilidae</taxon>
        <taxon>Trichonephila</taxon>
        <taxon>Trichonephila inaurata</taxon>
    </lineage>
</organism>
<proteinExistence type="predicted"/>
<gene>
    <name evidence="1" type="ORF">TNIN_15531</name>
</gene>
<reference evidence="1" key="1">
    <citation type="submission" date="2020-08" db="EMBL/GenBank/DDBJ databases">
        <title>Multicomponent nature underlies the extraordinary mechanical properties of spider dragline silk.</title>
        <authorList>
            <person name="Kono N."/>
            <person name="Nakamura H."/>
            <person name="Mori M."/>
            <person name="Yoshida Y."/>
            <person name="Ohtoshi R."/>
            <person name="Malay A.D."/>
            <person name="Moran D.A.P."/>
            <person name="Tomita M."/>
            <person name="Numata K."/>
            <person name="Arakawa K."/>
        </authorList>
    </citation>
    <scope>NUCLEOTIDE SEQUENCE</scope>
</reference>
<sequence>MLAIISQCPELGSSIIFLVAVLLVPYGPSRIPGEVFVPLYVSKSGSSHNRKPTGSYLCLEEPQRLCLTDSCHGNSMKEIVPVERIIVEKSDLLFDGL</sequence>
<dbReference type="AlphaFoldDB" id="A0A8X7C1B5"/>